<evidence type="ECO:0000313" key="2">
    <source>
        <dbReference type="RefSeq" id="XP_012873801.1"/>
    </source>
</evidence>
<evidence type="ECO:0000313" key="1">
    <source>
        <dbReference type="Proteomes" id="UP000081671"/>
    </source>
</evidence>
<dbReference type="GeneID" id="105987154"/>
<dbReference type="CTD" id="10964"/>
<reference evidence="2" key="1">
    <citation type="submission" date="2025-08" db="UniProtKB">
        <authorList>
            <consortium name="RefSeq"/>
        </authorList>
    </citation>
    <scope>IDENTIFICATION</scope>
    <source>
        <tissue evidence="2">Kidney</tissue>
    </source>
</reference>
<organism evidence="1 2">
    <name type="scientific">Dipodomys ordii</name>
    <name type="common">Ord's kangaroo rat</name>
    <dbReference type="NCBI Taxonomy" id="10020"/>
    <lineage>
        <taxon>Eukaryota</taxon>
        <taxon>Metazoa</taxon>
        <taxon>Chordata</taxon>
        <taxon>Craniata</taxon>
        <taxon>Vertebrata</taxon>
        <taxon>Euteleostomi</taxon>
        <taxon>Mammalia</taxon>
        <taxon>Eutheria</taxon>
        <taxon>Euarchontoglires</taxon>
        <taxon>Glires</taxon>
        <taxon>Rodentia</taxon>
        <taxon>Castorimorpha</taxon>
        <taxon>Heteromyidae</taxon>
        <taxon>Dipodomyinae</taxon>
        <taxon>Dipodomys</taxon>
    </lineage>
</organism>
<sequence>MAETTILTWAAERILRKLLGNASLTLLYKSGANKHGLEGMVQRCSLQGSTVTVLDIPNYIFGFFMLQNFPKSTENSQSSYTSSWFLSKKSNVTEEKTLFLNIILKIINNCLQFYISDKLIACIDTNKSRMYLYDSLKEKFAPISETLYYKELEIFRVEGIKKDPQYIRKLSTVTYHKEKLLAELRAYKTYTDSVSEIHILLLGPVGSGKSSFFNSVKSVFQGHTTRQAIVGSSYNSITEQYRIYSVKDGKSGKYLPFMVCDTMGLDERDGEGLCTDDIPHILKGCVPDRYQFNPREPIACKHLSPVTSSSLNRIHCVAYVLDINSVDKLSTQMISKLKQIHKEVLNCGVAHVALLTKVNNCDEVLESNFLNMTSYTTSQNQVMTVNKMLNIPVRNILMIGNSASKKELDPIKDVLILTALRQMLRNADDFLEDLPLEETASK</sequence>
<dbReference type="PANTHER" id="PTHR14241:SF2">
    <property type="entry name" value="INTERFERON-INDUCED PROTEIN 44-LIKE"/>
    <property type="match status" value="1"/>
</dbReference>
<dbReference type="OrthoDB" id="25620at2759"/>
<protein>
    <submittedName>
        <fullName evidence="2">Interferon-induced protein 44-like</fullName>
    </submittedName>
</protein>
<dbReference type="Proteomes" id="UP000081671">
    <property type="component" value="Unplaced"/>
</dbReference>
<dbReference type="Gene3D" id="3.40.50.300">
    <property type="entry name" value="P-loop containing nucleotide triphosphate hydrolases"/>
    <property type="match status" value="1"/>
</dbReference>
<name>A0A1S3FB79_DIPOR</name>
<dbReference type="InterPro" id="IPR027417">
    <property type="entry name" value="P-loop_NTPase"/>
</dbReference>
<accession>A0A1S3FB79</accession>
<dbReference type="PANTHER" id="PTHR14241">
    <property type="entry name" value="INTERFERON-INDUCED PROTEIN 44"/>
    <property type="match status" value="1"/>
</dbReference>
<dbReference type="CDD" id="cd00882">
    <property type="entry name" value="Ras_like_GTPase"/>
    <property type="match status" value="1"/>
</dbReference>
<gene>
    <name evidence="2" type="primary">Ifi44l</name>
</gene>
<dbReference type="InParanoid" id="A0A1S3FB79"/>
<dbReference type="AlphaFoldDB" id="A0A1S3FB79"/>
<dbReference type="SUPFAM" id="SSF52540">
    <property type="entry name" value="P-loop containing nucleoside triphosphate hydrolases"/>
    <property type="match status" value="1"/>
</dbReference>
<dbReference type="GO" id="GO:0006955">
    <property type="term" value="P:immune response"/>
    <property type="evidence" value="ECO:0007669"/>
    <property type="project" value="TreeGrafter"/>
</dbReference>
<proteinExistence type="predicted"/>
<keyword evidence="1" id="KW-1185">Reference proteome</keyword>
<dbReference type="RefSeq" id="XP_012873801.1">
    <property type="nucleotide sequence ID" value="XM_013018347.1"/>
</dbReference>
<dbReference type="FunCoup" id="A0A1S3FB79">
    <property type="interactions" value="14"/>
</dbReference>
<dbReference type="KEGG" id="dord:105987154"/>